<dbReference type="EMBL" id="CAJPIZ010006923">
    <property type="protein sequence ID" value="CAG2109930.1"/>
    <property type="molecule type" value="Genomic_DNA"/>
</dbReference>
<dbReference type="SMART" id="SM00586">
    <property type="entry name" value="ZnF_DBF"/>
    <property type="match status" value="1"/>
</dbReference>
<evidence type="ECO:0000259" key="6">
    <source>
        <dbReference type="PROSITE" id="PS51265"/>
    </source>
</evidence>
<dbReference type="GO" id="GO:0003676">
    <property type="term" value="F:nucleic acid binding"/>
    <property type="evidence" value="ECO:0007669"/>
    <property type="project" value="InterPro"/>
</dbReference>
<dbReference type="PANTHER" id="PTHR15375">
    <property type="entry name" value="ACTIVATOR OF S-PHASE KINASE-RELATED"/>
    <property type="match status" value="1"/>
</dbReference>
<keyword evidence="2 4" id="KW-0863">Zinc-finger</keyword>
<feature type="domain" description="DBF4-type" evidence="6">
    <location>
        <begin position="289"/>
        <end position="338"/>
    </location>
</feature>
<evidence type="ECO:0000256" key="2">
    <source>
        <dbReference type="ARBA" id="ARBA00022771"/>
    </source>
</evidence>
<proteinExistence type="predicted"/>
<dbReference type="GO" id="GO:0043539">
    <property type="term" value="F:protein serine/threonine kinase activator activity"/>
    <property type="evidence" value="ECO:0007669"/>
    <property type="project" value="TreeGrafter"/>
</dbReference>
<evidence type="ECO:0000256" key="1">
    <source>
        <dbReference type="ARBA" id="ARBA00022723"/>
    </source>
</evidence>
<dbReference type="PROSITE" id="PS51265">
    <property type="entry name" value="ZF_DBF4"/>
    <property type="match status" value="1"/>
</dbReference>
<feature type="compositionally biased region" description="Low complexity" evidence="5">
    <location>
        <begin position="240"/>
        <end position="254"/>
    </location>
</feature>
<keyword evidence="8" id="KW-1185">Reference proteome</keyword>
<keyword evidence="1" id="KW-0479">Metal-binding</keyword>
<dbReference type="InterPro" id="IPR051590">
    <property type="entry name" value="Replication_Regulatory_Kinase"/>
</dbReference>
<evidence type="ECO:0000256" key="3">
    <source>
        <dbReference type="ARBA" id="ARBA00022833"/>
    </source>
</evidence>
<dbReference type="FunFam" id="6.10.250.3410:FF:000001">
    <property type="entry name" value="Protein DBF4 homolog A"/>
    <property type="match status" value="1"/>
</dbReference>
<accession>A0A7R9KWD3</accession>
<dbReference type="Gene3D" id="6.10.250.3410">
    <property type="entry name" value="DBF zinc finger"/>
    <property type="match status" value="1"/>
</dbReference>
<dbReference type="InterPro" id="IPR038545">
    <property type="entry name" value="Znf_DBF_sf"/>
</dbReference>
<dbReference type="PANTHER" id="PTHR15375:SF26">
    <property type="entry name" value="PROTEIN CHIFFON"/>
    <property type="match status" value="1"/>
</dbReference>
<evidence type="ECO:0000313" key="7">
    <source>
        <dbReference type="EMBL" id="CAD7629500.1"/>
    </source>
</evidence>
<organism evidence="7">
    <name type="scientific">Medioppia subpectinata</name>
    <dbReference type="NCBI Taxonomy" id="1979941"/>
    <lineage>
        <taxon>Eukaryota</taxon>
        <taxon>Metazoa</taxon>
        <taxon>Ecdysozoa</taxon>
        <taxon>Arthropoda</taxon>
        <taxon>Chelicerata</taxon>
        <taxon>Arachnida</taxon>
        <taxon>Acari</taxon>
        <taxon>Acariformes</taxon>
        <taxon>Sarcoptiformes</taxon>
        <taxon>Oribatida</taxon>
        <taxon>Brachypylina</taxon>
        <taxon>Oppioidea</taxon>
        <taxon>Oppiidae</taxon>
        <taxon>Medioppia</taxon>
    </lineage>
</organism>
<sequence length="481" mass="54609">MAGFEGKNFYFDLQNSPLIAKQLSQSITQLGGEIKEFLDQRVKYIITSRPKDQWPPKKTTPVIQDKSRHQLEALKEQTIQSPINLNKNSSFSRGSLLLSRIRANTVANESKPVVLPTDVLERGRLWNIQILNALDVLEFCKKHLSPRVVSECAVNSIQTRRLKGPHLKVEDNRLQHRPLYKEFYEWPTINFEFQELLCPFVKKKVQNRDKPVEPIESLEGLAVKRFEANNKTPNAKNADNKCLNENNNINNTNNKSHKSKTKSPKCVTKSPPKTPPKDVTLIKKNLIKRRRTPAYCEICGVEFDDLAEHLKSEDHESYSRNDDNYKELRGVIQSLQPFLETSSSAKCVNFDSDCSDDTDCDDNDDHPIQHSDGDLPCSPFQSTPNMSTTIQLCGSKHKSHFLPIHDLVGNHSPLELIEADEHPVVAEEELHDGHHCRRSSDTELEVIPASISSPKCPLKQTLNYDKCLSSDSTLNAISEEL</sequence>
<dbReference type="Pfam" id="PF07535">
    <property type="entry name" value="zf-DBF"/>
    <property type="match status" value="1"/>
</dbReference>
<protein>
    <recommendedName>
        <fullName evidence="6">DBF4-type domain-containing protein</fullName>
    </recommendedName>
</protein>
<reference evidence="7" key="1">
    <citation type="submission" date="2020-11" db="EMBL/GenBank/DDBJ databases">
        <authorList>
            <person name="Tran Van P."/>
        </authorList>
    </citation>
    <scope>NUCLEOTIDE SEQUENCE</scope>
</reference>
<name>A0A7R9KWD3_9ACAR</name>
<gene>
    <name evidence="7" type="ORF">OSB1V03_LOCUS9916</name>
</gene>
<dbReference type="EMBL" id="OC861498">
    <property type="protein sequence ID" value="CAD7629500.1"/>
    <property type="molecule type" value="Genomic_DNA"/>
</dbReference>
<dbReference type="GO" id="GO:1901987">
    <property type="term" value="P:regulation of cell cycle phase transition"/>
    <property type="evidence" value="ECO:0007669"/>
    <property type="project" value="TreeGrafter"/>
</dbReference>
<keyword evidence="3" id="KW-0862">Zinc</keyword>
<dbReference type="AlphaFoldDB" id="A0A7R9KWD3"/>
<evidence type="ECO:0000313" key="8">
    <source>
        <dbReference type="Proteomes" id="UP000759131"/>
    </source>
</evidence>
<dbReference type="InterPro" id="IPR006572">
    <property type="entry name" value="Znf_DBF"/>
</dbReference>
<evidence type="ECO:0000256" key="4">
    <source>
        <dbReference type="PROSITE-ProRule" id="PRU00600"/>
    </source>
</evidence>
<feature type="region of interest" description="Disordered" evidence="5">
    <location>
        <begin position="229"/>
        <end position="278"/>
    </location>
</feature>
<dbReference type="OrthoDB" id="21380at2759"/>
<dbReference type="GO" id="GO:0008270">
    <property type="term" value="F:zinc ion binding"/>
    <property type="evidence" value="ECO:0007669"/>
    <property type="project" value="UniProtKB-KW"/>
</dbReference>
<dbReference type="Proteomes" id="UP000759131">
    <property type="component" value="Unassembled WGS sequence"/>
</dbReference>
<dbReference type="GO" id="GO:0031431">
    <property type="term" value="C:Dbf4-dependent protein kinase complex"/>
    <property type="evidence" value="ECO:0007669"/>
    <property type="project" value="TreeGrafter"/>
</dbReference>
<evidence type="ECO:0000256" key="5">
    <source>
        <dbReference type="SAM" id="MobiDB-lite"/>
    </source>
</evidence>
<dbReference type="GO" id="GO:0010571">
    <property type="term" value="P:positive regulation of nuclear cell cycle DNA replication"/>
    <property type="evidence" value="ECO:0007669"/>
    <property type="project" value="TreeGrafter"/>
</dbReference>